<gene>
    <name evidence="2" type="ORF">SLEP1_g52916</name>
</gene>
<organism evidence="2 3">
    <name type="scientific">Rubroshorea leprosula</name>
    <dbReference type="NCBI Taxonomy" id="152421"/>
    <lineage>
        <taxon>Eukaryota</taxon>
        <taxon>Viridiplantae</taxon>
        <taxon>Streptophyta</taxon>
        <taxon>Embryophyta</taxon>
        <taxon>Tracheophyta</taxon>
        <taxon>Spermatophyta</taxon>
        <taxon>Magnoliopsida</taxon>
        <taxon>eudicotyledons</taxon>
        <taxon>Gunneridae</taxon>
        <taxon>Pentapetalae</taxon>
        <taxon>rosids</taxon>
        <taxon>malvids</taxon>
        <taxon>Malvales</taxon>
        <taxon>Dipterocarpaceae</taxon>
        <taxon>Rubroshorea</taxon>
    </lineage>
</organism>
<dbReference type="Proteomes" id="UP001054252">
    <property type="component" value="Unassembled WGS sequence"/>
</dbReference>
<feature type="compositionally biased region" description="Polar residues" evidence="1">
    <location>
        <begin position="25"/>
        <end position="34"/>
    </location>
</feature>
<protein>
    <submittedName>
        <fullName evidence="2">Uncharacterized protein</fullName>
    </submittedName>
</protein>
<name>A0AAV5MAI5_9ROSI</name>
<dbReference type="EMBL" id="BPVZ01000199">
    <property type="protein sequence ID" value="GKV45888.1"/>
    <property type="molecule type" value="Genomic_DNA"/>
</dbReference>
<reference evidence="2 3" key="1">
    <citation type="journal article" date="2021" name="Commun. Biol.">
        <title>The genome of Shorea leprosula (Dipterocarpaceae) highlights the ecological relevance of drought in aseasonal tropical rainforests.</title>
        <authorList>
            <person name="Ng K.K.S."/>
            <person name="Kobayashi M.J."/>
            <person name="Fawcett J.A."/>
            <person name="Hatakeyama M."/>
            <person name="Paape T."/>
            <person name="Ng C.H."/>
            <person name="Ang C.C."/>
            <person name="Tnah L.H."/>
            <person name="Lee C.T."/>
            <person name="Nishiyama T."/>
            <person name="Sese J."/>
            <person name="O'Brien M.J."/>
            <person name="Copetti D."/>
            <person name="Mohd Noor M.I."/>
            <person name="Ong R.C."/>
            <person name="Putra M."/>
            <person name="Sireger I.Z."/>
            <person name="Indrioko S."/>
            <person name="Kosugi Y."/>
            <person name="Izuno A."/>
            <person name="Isagi Y."/>
            <person name="Lee S.L."/>
            <person name="Shimizu K.K."/>
        </authorList>
    </citation>
    <scope>NUCLEOTIDE SEQUENCE [LARGE SCALE GENOMIC DNA]</scope>
    <source>
        <strain evidence="2">214</strain>
    </source>
</reference>
<dbReference type="AlphaFoldDB" id="A0AAV5MAI5"/>
<sequence>MANTPLYTEEGDPFYEEEKGDAASRASSERSWLS</sequence>
<evidence type="ECO:0000313" key="3">
    <source>
        <dbReference type="Proteomes" id="UP001054252"/>
    </source>
</evidence>
<proteinExistence type="predicted"/>
<feature type="region of interest" description="Disordered" evidence="1">
    <location>
        <begin position="1"/>
        <end position="34"/>
    </location>
</feature>
<keyword evidence="3" id="KW-1185">Reference proteome</keyword>
<evidence type="ECO:0000256" key="1">
    <source>
        <dbReference type="SAM" id="MobiDB-lite"/>
    </source>
</evidence>
<accession>A0AAV5MAI5</accession>
<comment type="caution">
    <text evidence="2">The sequence shown here is derived from an EMBL/GenBank/DDBJ whole genome shotgun (WGS) entry which is preliminary data.</text>
</comment>
<evidence type="ECO:0000313" key="2">
    <source>
        <dbReference type="EMBL" id="GKV45888.1"/>
    </source>
</evidence>